<dbReference type="PANTHER" id="PTHR43404">
    <property type="entry name" value="LIPOPOLYSACCHARIDE CHOLINEPHOSPHOTRANSFERASE LICD"/>
    <property type="match status" value="1"/>
</dbReference>
<protein>
    <submittedName>
        <fullName evidence="1">Uncharacterized protein</fullName>
    </submittedName>
</protein>
<evidence type="ECO:0000313" key="1">
    <source>
        <dbReference type="EMBL" id="KAK2568192.1"/>
    </source>
</evidence>
<gene>
    <name evidence="1" type="ORF">P5673_007185</name>
</gene>
<comment type="caution">
    <text evidence="1">The sequence shown here is derived from an EMBL/GenBank/DDBJ whole genome shotgun (WGS) entry which is preliminary data.</text>
</comment>
<evidence type="ECO:0000313" key="2">
    <source>
        <dbReference type="Proteomes" id="UP001249851"/>
    </source>
</evidence>
<dbReference type="EMBL" id="JARQWQ010000012">
    <property type="protein sequence ID" value="KAK2568192.1"/>
    <property type="molecule type" value="Genomic_DNA"/>
</dbReference>
<dbReference type="InterPro" id="IPR052942">
    <property type="entry name" value="LPS_cholinephosphotransferase"/>
</dbReference>
<reference evidence="1" key="1">
    <citation type="journal article" date="2023" name="G3 (Bethesda)">
        <title>Whole genome assembly and annotation of the endangered Caribbean coral Acropora cervicornis.</title>
        <authorList>
            <person name="Selwyn J.D."/>
            <person name="Vollmer S.V."/>
        </authorList>
    </citation>
    <scope>NUCLEOTIDE SEQUENCE</scope>
    <source>
        <strain evidence="1">K2</strain>
    </source>
</reference>
<keyword evidence="2" id="KW-1185">Reference proteome</keyword>
<organism evidence="1 2">
    <name type="scientific">Acropora cervicornis</name>
    <name type="common">Staghorn coral</name>
    <dbReference type="NCBI Taxonomy" id="6130"/>
    <lineage>
        <taxon>Eukaryota</taxon>
        <taxon>Metazoa</taxon>
        <taxon>Cnidaria</taxon>
        <taxon>Anthozoa</taxon>
        <taxon>Hexacorallia</taxon>
        <taxon>Scleractinia</taxon>
        <taxon>Astrocoeniina</taxon>
        <taxon>Acroporidae</taxon>
        <taxon>Acropora</taxon>
    </lineage>
</organism>
<name>A0AAD9QVA1_ACRCE</name>
<reference evidence="1" key="2">
    <citation type="journal article" date="2023" name="Science">
        <title>Genomic signatures of disease resistance in endangered staghorn corals.</title>
        <authorList>
            <person name="Vollmer S.V."/>
            <person name="Selwyn J.D."/>
            <person name="Despard B.A."/>
            <person name="Roesel C.L."/>
        </authorList>
    </citation>
    <scope>NUCLEOTIDE SEQUENCE</scope>
    <source>
        <strain evidence="1">K2</strain>
    </source>
</reference>
<dbReference type="Proteomes" id="UP001249851">
    <property type="component" value="Unassembled WGS sequence"/>
</dbReference>
<dbReference type="PANTHER" id="PTHR43404:SF1">
    <property type="entry name" value="MNN4P"/>
    <property type="match status" value="1"/>
</dbReference>
<proteinExistence type="predicted"/>
<sequence>MDEVSLEQLFKVEQRDPNVLSFDIWGSCRAQNLEEKLEENRQLKLVTDYLSSIKVDYFIFGGTALSVYREGGKMIEHDSDTDVAILETDFTRAVKSLDFFPAIKEGHVVMSQQNSLYWHDWFDTDGKEIPFNGNGRKRLKFCATKELFARFEITTGAIFDEGLVNVDDFTLGQHPDDPNCFCVNWNIPGHYDYKKKAFPKSIFFPLKKYHFEGLEVSGMNELNAYLEIEYGIWAVVQFMIMYPCFT</sequence>
<accession>A0AAD9QVA1</accession>
<dbReference type="AlphaFoldDB" id="A0AAD9QVA1"/>
<dbReference type="GO" id="GO:0009100">
    <property type="term" value="P:glycoprotein metabolic process"/>
    <property type="evidence" value="ECO:0007669"/>
    <property type="project" value="UniProtKB-ARBA"/>
</dbReference>